<gene>
    <name evidence="3" type="ORF">EAS61_40045</name>
</gene>
<accession>A0A4Q0Q5G7</accession>
<dbReference type="SUPFAM" id="SSF52172">
    <property type="entry name" value="CheY-like"/>
    <property type="match status" value="1"/>
</dbReference>
<dbReference type="PROSITE" id="PS50110">
    <property type="entry name" value="RESPONSE_REGULATORY"/>
    <property type="match status" value="1"/>
</dbReference>
<evidence type="ECO:0000259" key="2">
    <source>
        <dbReference type="PROSITE" id="PS50110"/>
    </source>
</evidence>
<feature type="domain" description="Response regulatory" evidence="2">
    <location>
        <begin position="12"/>
        <end position="122"/>
    </location>
</feature>
<dbReference type="InterPro" id="IPR011006">
    <property type="entry name" value="CheY-like_superfamily"/>
</dbReference>
<dbReference type="RefSeq" id="WP_128936413.1">
    <property type="nucleotide sequence ID" value="NZ_CP022221.1"/>
</dbReference>
<dbReference type="SMART" id="SM00448">
    <property type="entry name" value="REC"/>
    <property type="match status" value="1"/>
</dbReference>
<reference evidence="3 4" key="1">
    <citation type="submission" date="2018-11" db="EMBL/GenBank/DDBJ databases">
        <title>Bradyrhizobium sp. nov., isolated from effective nodules of peanut in China.</title>
        <authorList>
            <person name="Li Y."/>
        </authorList>
    </citation>
    <scope>NUCLEOTIDE SEQUENCE [LARGE SCALE GENOMIC DNA]</scope>
    <source>
        <strain evidence="3 4">CCBAU 51770</strain>
    </source>
</reference>
<proteinExistence type="predicted"/>
<dbReference type="AlphaFoldDB" id="A0A4Q0Q5G7"/>
<keyword evidence="1" id="KW-0597">Phosphoprotein</keyword>
<dbReference type="Proteomes" id="UP000290174">
    <property type="component" value="Unassembled WGS sequence"/>
</dbReference>
<dbReference type="GO" id="GO:0000160">
    <property type="term" value="P:phosphorelay signal transduction system"/>
    <property type="evidence" value="ECO:0007669"/>
    <property type="project" value="InterPro"/>
</dbReference>
<feature type="modified residue" description="4-aspartylphosphate" evidence="1">
    <location>
        <position position="62"/>
    </location>
</feature>
<dbReference type="Gene3D" id="3.40.50.2300">
    <property type="match status" value="1"/>
</dbReference>
<evidence type="ECO:0000313" key="4">
    <source>
        <dbReference type="Proteomes" id="UP000290174"/>
    </source>
</evidence>
<dbReference type="Pfam" id="PF00072">
    <property type="entry name" value="Response_reg"/>
    <property type="match status" value="1"/>
</dbReference>
<protein>
    <submittedName>
        <fullName evidence="3">Response regulator</fullName>
    </submittedName>
</protein>
<comment type="caution">
    <text evidence="3">The sequence shown here is derived from an EMBL/GenBank/DDBJ whole genome shotgun (WGS) entry which is preliminary data.</text>
</comment>
<sequence>MSDCDNKLNGCRVLIVEDEYFLANDLEVALKSHGASIIGPFGDFDAAYRRAARDHFDVAIIDINLHNRAAYPIADELIRQGVPFVFYTGYGGEIIPERFAGVKLWQKPFDPLELVEDIGRLCGR</sequence>
<organism evidence="3 4">
    <name type="scientific">Bradyrhizobium zhanjiangense</name>
    <dbReference type="NCBI Taxonomy" id="1325107"/>
    <lineage>
        <taxon>Bacteria</taxon>
        <taxon>Pseudomonadati</taxon>
        <taxon>Pseudomonadota</taxon>
        <taxon>Alphaproteobacteria</taxon>
        <taxon>Hyphomicrobiales</taxon>
        <taxon>Nitrobacteraceae</taxon>
        <taxon>Bradyrhizobium</taxon>
    </lineage>
</organism>
<evidence type="ECO:0000256" key="1">
    <source>
        <dbReference type="PROSITE-ProRule" id="PRU00169"/>
    </source>
</evidence>
<dbReference type="InterPro" id="IPR001789">
    <property type="entry name" value="Sig_transdc_resp-reg_receiver"/>
</dbReference>
<dbReference type="EMBL" id="RKMK01000082">
    <property type="protein sequence ID" value="RXG84085.1"/>
    <property type="molecule type" value="Genomic_DNA"/>
</dbReference>
<evidence type="ECO:0000313" key="3">
    <source>
        <dbReference type="EMBL" id="RXG84085.1"/>
    </source>
</evidence>
<name>A0A4Q0Q5G7_9BRAD</name>